<dbReference type="Gene3D" id="3.55.40.20">
    <property type="entry name" value="Iron/manganese superoxide dismutase, C-terminal domain"/>
    <property type="match status" value="1"/>
</dbReference>
<evidence type="ECO:0000256" key="1">
    <source>
        <dbReference type="ARBA" id="ARBA00001936"/>
    </source>
</evidence>
<accession>A0A7S4KVC3</accession>
<evidence type="ECO:0000256" key="9">
    <source>
        <dbReference type="RuleBase" id="RU000414"/>
    </source>
</evidence>
<dbReference type="GO" id="GO:0005739">
    <property type="term" value="C:mitochondrion"/>
    <property type="evidence" value="ECO:0007669"/>
    <property type="project" value="TreeGrafter"/>
</dbReference>
<feature type="binding site" evidence="8">
    <location>
        <position position="101"/>
    </location>
    <ligand>
        <name>Mn(2+)</name>
        <dbReference type="ChEBI" id="CHEBI:29035"/>
    </ligand>
</feature>
<organism evidence="12">
    <name type="scientific">Guillardia theta</name>
    <name type="common">Cryptophyte</name>
    <name type="synonym">Cryptomonas phi</name>
    <dbReference type="NCBI Taxonomy" id="55529"/>
    <lineage>
        <taxon>Eukaryota</taxon>
        <taxon>Cryptophyceae</taxon>
        <taxon>Pyrenomonadales</taxon>
        <taxon>Geminigeraceae</taxon>
        <taxon>Guillardia</taxon>
    </lineage>
</organism>
<dbReference type="GO" id="GO:0030145">
    <property type="term" value="F:manganese ion binding"/>
    <property type="evidence" value="ECO:0007669"/>
    <property type="project" value="TreeGrafter"/>
</dbReference>
<feature type="domain" description="Manganese/iron superoxide dismutase C-terminal" evidence="11">
    <location>
        <begin position="122"/>
        <end position="222"/>
    </location>
</feature>
<comment type="cofactor">
    <cofactor evidence="1">
        <name>Mn(2+)</name>
        <dbReference type="ChEBI" id="CHEBI:29035"/>
    </cofactor>
</comment>
<sequence length="229" mass="25378">MFRQGNKLSTSISRLSTLASRAAGVRAKSTLPSLPYDFGALEPVVNSEIMTLHHGKHHATYVNNLNAALEKMSDAMAKQDYATMIALQGAIQFNGGGHLNHSIFWQNLCPVKDVVAPSEANPELAKAIEGQWGSLDNFKTEFNTKTAAIQGSGWGWLGYNKQSKKLEIATCANQDPLVMKGLVPLLGIDVWEHAYYLQYKNARPEYLKQIWQVVNWKDVAARYEAAKKA</sequence>
<gene>
    <name evidence="12" type="ORF">GTHE00462_LOCUS18912</name>
</gene>
<evidence type="ECO:0000256" key="4">
    <source>
        <dbReference type="ARBA" id="ARBA00022723"/>
    </source>
</evidence>
<dbReference type="PANTHER" id="PTHR11404">
    <property type="entry name" value="SUPEROXIDE DISMUTASE 2"/>
    <property type="match status" value="1"/>
</dbReference>
<name>A0A7S4KVC3_GUITH</name>
<dbReference type="InterPro" id="IPR036324">
    <property type="entry name" value="Mn/Fe_SOD_N_sf"/>
</dbReference>
<evidence type="ECO:0000259" key="10">
    <source>
        <dbReference type="Pfam" id="PF00081"/>
    </source>
</evidence>
<dbReference type="InterPro" id="IPR019833">
    <property type="entry name" value="Mn/Fe_SOD_BS"/>
</dbReference>
<dbReference type="InterPro" id="IPR019832">
    <property type="entry name" value="Mn/Fe_SOD_C"/>
</dbReference>
<feature type="binding site" evidence="8">
    <location>
        <position position="53"/>
    </location>
    <ligand>
        <name>Mn(2+)</name>
        <dbReference type="ChEBI" id="CHEBI:29035"/>
    </ligand>
</feature>
<dbReference type="EC" id="1.15.1.1" evidence="3 9"/>
<dbReference type="SUPFAM" id="SSF46609">
    <property type="entry name" value="Fe,Mn superoxide dismutase (SOD), N-terminal domain"/>
    <property type="match status" value="1"/>
</dbReference>
<dbReference type="PROSITE" id="PS00088">
    <property type="entry name" value="SOD_MN"/>
    <property type="match status" value="1"/>
</dbReference>
<dbReference type="PRINTS" id="PR01703">
    <property type="entry name" value="MNSODISMTASE"/>
</dbReference>
<evidence type="ECO:0000313" key="12">
    <source>
        <dbReference type="EMBL" id="CAE2306532.1"/>
    </source>
</evidence>
<evidence type="ECO:0000256" key="2">
    <source>
        <dbReference type="ARBA" id="ARBA00008714"/>
    </source>
</evidence>
<dbReference type="InterPro" id="IPR036314">
    <property type="entry name" value="SOD_C_sf"/>
</dbReference>
<keyword evidence="4 8" id="KW-0479">Metal-binding</keyword>
<dbReference type="PIRSF" id="PIRSF000349">
    <property type="entry name" value="SODismutase"/>
    <property type="match status" value="1"/>
</dbReference>
<dbReference type="AlphaFoldDB" id="A0A7S4KVC3"/>
<dbReference type="Pfam" id="PF02777">
    <property type="entry name" value="Sod_Fe_C"/>
    <property type="match status" value="1"/>
</dbReference>
<dbReference type="GO" id="GO:0004784">
    <property type="term" value="F:superoxide dismutase activity"/>
    <property type="evidence" value="ECO:0007669"/>
    <property type="project" value="UniProtKB-EC"/>
</dbReference>
<evidence type="ECO:0000256" key="6">
    <source>
        <dbReference type="ARBA" id="ARBA00023211"/>
    </source>
</evidence>
<evidence type="ECO:0000256" key="8">
    <source>
        <dbReference type="PIRSR" id="PIRSR000349-1"/>
    </source>
</evidence>
<comment type="function">
    <text evidence="9">Destroys radicals which are normally produced within the cells and which are toxic to biological systems.</text>
</comment>
<evidence type="ECO:0000256" key="7">
    <source>
        <dbReference type="ARBA" id="ARBA00049204"/>
    </source>
</evidence>
<dbReference type="SUPFAM" id="SSF54719">
    <property type="entry name" value="Fe,Mn superoxide dismutase (SOD), C-terminal domain"/>
    <property type="match status" value="1"/>
</dbReference>
<dbReference type="PANTHER" id="PTHR11404:SF6">
    <property type="entry name" value="SUPEROXIDE DISMUTASE [MN], MITOCHONDRIAL"/>
    <property type="match status" value="1"/>
</dbReference>
<comment type="similarity">
    <text evidence="2 9">Belongs to the iron/manganese superoxide dismutase family.</text>
</comment>
<comment type="catalytic activity">
    <reaction evidence="7 9">
        <text>2 superoxide + 2 H(+) = H2O2 + O2</text>
        <dbReference type="Rhea" id="RHEA:20696"/>
        <dbReference type="ChEBI" id="CHEBI:15378"/>
        <dbReference type="ChEBI" id="CHEBI:15379"/>
        <dbReference type="ChEBI" id="CHEBI:16240"/>
        <dbReference type="ChEBI" id="CHEBI:18421"/>
        <dbReference type="EC" id="1.15.1.1"/>
    </reaction>
</comment>
<proteinExistence type="inferred from homology"/>
<keyword evidence="5 9" id="KW-0560">Oxidoreductase</keyword>
<dbReference type="InterPro" id="IPR001189">
    <property type="entry name" value="Mn/Fe_SOD"/>
</dbReference>
<evidence type="ECO:0000256" key="3">
    <source>
        <dbReference type="ARBA" id="ARBA00012682"/>
    </source>
</evidence>
<feature type="domain" description="Manganese/iron superoxide dismutase N-terminal" evidence="10">
    <location>
        <begin position="30"/>
        <end position="108"/>
    </location>
</feature>
<keyword evidence="6" id="KW-0464">Manganese</keyword>
<dbReference type="Gene3D" id="1.10.287.990">
    <property type="entry name" value="Fe,Mn superoxide dismutase (SOD) domain"/>
    <property type="match status" value="1"/>
</dbReference>
<dbReference type="FunFam" id="3.55.40.20:FF:000002">
    <property type="entry name" value="Superoxide dismutase"/>
    <property type="match status" value="1"/>
</dbReference>
<evidence type="ECO:0000256" key="5">
    <source>
        <dbReference type="ARBA" id="ARBA00023002"/>
    </source>
</evidence>
<dbReference type="InterPro" id="IPR050265">
    <property type="entry name" value="Fe/Mn_Superoxide_Dismutase"/>
</dbReference>
<feature type="binding site" evidence="8">
    <location>
        <position position="189"/>
    </location>
    <ligand>
        <name>Mn(2+)</name>
        <dbReference type="ChEBI" id="CHEBI:29035"/>
    </ligand>
</feature>
<dbReference type="OMA" id="GSYEGWK"/>
<reference evidence="12" key="1">
    <citation type="submission" date="2021-01" db="EMBL/GenBank/DDBJ databases">
        <authorList>
            <person name="Corre E."/>
            <person name="Pelletier E."/>
            <person name="Niang G."/>
            <person name="Scheremetjew M."/>
            <person name="Finn R."/>
            <person name="Kale V."/>
            <person name="Holt S."/>
            <person name="Cochrane G."/>
            <person name="Meng A."/>
            <person name="Brown T."/>
            <person name="Cohen L."/>
        </authorList>
    </citation>
    <scope>NUCLEOTIDE SEQUENCE</scope>
    <source>
        <strain evidence="12">CCMP 2712</strain>
    </source>
</reference>
<dbReference type="EMBL" id="HBKN01024195">
    <property type="protein sequence ID" value="CAE2306532.1"/>
    <property type="molecule type" value="Transcribed_RNA"/>
</dbReference>
<dbReference type="FunFam" id="1.10.287.990:FF:000001">
    <property type="entry name" value="Superoxide dismutase"/>
    <property type="match status" value="1"/>
</dbReference>
<feature type="binding site" evidence="8">
    <location>
        <position position="193"/>
    </location>
    <ligand>
        <name>Mn(2+)</name>
        <dbReference type="ChEBI" id="CHEBI:29035"/>
    </ligand>
</feature>
<protein>
    <recommendedName>
        <fullName evidence="3 9">Superoxide dismutase</fullName>
        <ecNumber evidence="3 9">1.15.1.1</ecNumber>
    </recommendedName>
</protein>
<dbReference type="Pfam" id="PF00081">
    <property type="entry name" value="Sod_Fe_N"/>
    <property type="match status" value="1"/>
</dbReference>
<evidence type="ECO:0000259" key="11">
    <source>
        <dbReference type="Pfam" id="PF02777"/>
    </source>
</evidence>
<dbReference type="InterPro" id="IPR019831">
    <property type="entry name" value="Mn/Fe_SOD_N"/>
</dbReference>